<proteinExistence type="predicted"/>
<reference evidence="2" key="1">
    <citation type="journal article" date="2022" name="Mol. Ecol. Resour.">
        <title>The genomes of chicory, endive, great burdock and yacon provide insights into Asteraceae palaeo-polyploidization history and plant inulin production.</title>
        <authorList>
            <person name="Fan W."/>
            <person name="Wang S."/>
            <person name="Wang H."/>
            <person name="Wang A."/>
            <person name="Jiang F."/>
            <person name="Liu H."/>
            <person name="Zhao H."/>
            <person name="Xu D."/>
            <person name="Zhang Y."/>
        </authorList>
    </citation>
    <scope>NUCLEOTIDE SEQUENCE [LARGE SCALE GENOMIC DNA]</scope>
    <source>
        <strain evidence="2">cv. Yunnan</strain>
    </source>
</reference>
<dbReference type="Proteomes" id="UP001056120">
    <property type="component" value="Linkage Group LG27"/>
</dbReference>
<keyword evidence="2" id="KW-1185">Reference proteome</keyword>
<evidence type="ECO:0000313" key="1">
    <source>
        <dbReference type="EMBL" id="KAI3688154.1"/>
    </source>
</evidence>
<gene>
    <name evidence="1" type="ORF">L1987_81863</name>
</gene>
<dbReference type="EMBL" id="CM042044">
    <property type="protein sequence ID" value="KAI3688154.1"/>
    <property type="molecule type" value="Genomic_DNA"/>
</dbReference>
<organism evidence="1 2">
    <name type="scientific">Smallanthus sonchifolius</name>
    <dbReference type="NCBI Taxonomy" id="185202"/>
    <lineage>
        <taxon>Eukaryota</taxon>
        <taxon>Viridiplantae</taxon>
        <taxon>Streptophyta</taxon>
        <taxon>Embryophyta</taxon>
        <taxon>Tracheophyta</taxon>
        <taxon>Spermatophyta</taxon>
        <taxon>Magnoliopsida</taxon>
        <taxon>eudicotyledons</taxon>
        <taxon>Gunneridae</taxon>
        <taxon>Pentapetalae</taxon>
        <taxon>asterids</taxon>
        <taxon>campanulids</taxon>
        <taxon>Asterales</taxon>
        <taxon>Asteraceae</taxon>
        <taxon>Asteroideae</taxon>
        <taxon>Heliantheae alliance</taxon>
        <taxon>Millerieae</taxon>
        <taxon>Smallanthus</taxon>
    </lineage>
</organism>
<comment type="caution">
    <text evidence="1">The sequence shown here is derived from an EMBL/GenBank/DDBJ whole genome shotgun (WGS) entry which is preliminary data.</text>
</comment>
<name>A0ACB8YQW2_9ASTR</name>
<reference evidence="1 2" key="2">
    <citation type="journal article" date="2022" name="Mol. Ecol. Resour.">
        <title>The genomes of chicory, endive, great burdock and yacon provide insights into Asteraceae paleo-polyploidization history and plant inulin production.</title>
        <authorList>
            <person name="Fan W."/>
            <person name="Wang S."/>
            <person name="Wang H."/>
            <person name="Wang A."/>
            <person name="Jiang F."/>
            <person name="Liu H."/>
            <person name="Zhao H."/>
            <person name="Xu D."/>
            <person name="Zhang Y."/>
        </authorList>
    </citation>
    <scope>NUCLEOTIDE SEQUENCE [LARGE SCALE GENOMIC DNA]</scope>
    <source>
        <strain evidence="2">cv. Yunnan</strain>
        <tissue evidence="1">Leaves</tissue>
    </source>
</reference>
<protein>
    <submittedName>
        <fullName evidence="1">Uncharacterized protein</fullName>
    </submittedName>
</protein>
<evidence type="ECO:0000313" key="2">
    <source>
        <dbReference type="Proteomes" id="UP001056120"/>
    </source>
</evidence>
<accession>A0ACB8YQW2</accession>
<sequence>MAEMRRQRILLCVKPSYQTYLHSQRVDASQTLTFSDFKTSVAKLSQALNTQLGITKNDVVLIFTPNSIQYPISVFAVIALGAIATTVNPQYTIGEISKQVTDCNPKLIITVKELCHKVEHFGLPVVFLNSESSRNGWFGYKDLILKPDSVSELPKVSIRGDDTAALLYSSGTTGEGSSVVSMAKFDLGAMLKNVEKYRVTHLKVVPPVVVGLVKRQDVVEKFDLSSLKEIGSGAAPLGKELMDECAKKFPHVLVLQNVRTSILWFSREAYPPNQMGEIWVRGANIMQGYLNNPQATNFTIDKQGWLHTGDLGHFDDEGQLFVIDRIKELIKYKGFQVAPAELEALLLTHFEISDAAVIPFPDDEAGEVPIAFVVRSPTSSFTEQDVKKFIAEQPAHYGEDDSSHRRISQSISSDFTCSFSSAVAFHRRSIAGKERCKSH</sequence>